<gene>
    <name evidence="1" type="ordered locus">RER_25280</name>
</gene>
<reference evidence="2" key="1">
    <citation type="submission" date="2005-03" db="EMBL/GenBank/DDBJ databases">
        <title>Comparison of the complete genome sequences of Rhodococcus erythropolis PR4 and Rhodococcus opacus B4.</title>
        <authorList>
            <person name="Takarada H."/>
            <person name="Sekine M."/>
            <person name="Hosoyama A."/>
            <person name="Yamada R."/>
            <person name="Fujisawa T."/>
            <person name="Omata S."/>
            <person name="Shimizu A."/>
            <person name="Tsukatani N."/>
            <person name="Tanikawa S."/>
            <person name="Fujita N."/>
            <person name="Harayama S."/>
        </authorList>
    </citation>
    <scope>NUCLEOTIDE SEQUENCE [LARGE SCALE GENOMIC DNA]</scope>
    <source>
        <strain evidence="2">PR4 / NBRC 100887</strain>
    </source>
</reference>
<organism evidence="1 2">
    <name type="scientific">Rhodococcus erythropolis (strain PR4 / NBRC 100887)</name>
    <dbReference type="NCBI Taxonomy" id="234621"/>
    <lineage>
        <taxon>Bacteria</taxon>
        <taxon>Bacillati</taxon>
        <taxon>Actinomycetota</taxon>
        <taxon>Actinomycetes</taxon>
        <taxon>Mycobacteriales</taxon>
        <taxon>Nocardiaceae</taxon>
        <taxon>Rhodococcus</taxon>
        <taxon>Rhodococcus erythropolis group</taxon>
    </lineage>
</organism>
<evidence type="ECO:0000313" key="1">
    <source>
        <dbReference type="EMBL" id="BAH33236.1"/>
    </source>
</evidence>
<reference evidence="1 2" key="2">
    <citation type="journal article" date="2006" name="Environ. Microbiol.">
        <title>Sequence analysis of three plasmids harboured in Rhodococcus erythropolis strain PR4.</title>
        <authorList>
            <person name="Sekine M."/>
            <person name="Tanikawa S."/>
            <person name="Omata S."/>
            <person name="Saito M."/>
            <person name="Fujisawa T."/>
            <person name="Tsukatani N."/>
            <person name="Tajima T."/>
            <person name="Sekigawa T."/>
            <person name="Kosugi H."/>
            <person name="Matsuo Y."/>
            <person name="Nishiko R."/>
            <person name="Imamura K."/>
            <person name="Ito M."/>
            <person name="Narita H."/>
            <person name="Tago S."/>
            <person name="Fujita N."/>
            <person name="Harayama S."/>
        </authorList>
    </citation>
    <scope>NUCLEOTIDE SEQUENCE [LARGE SCALE GENOMIC DNA]</scope>
    <source>
        <strain evidence="2">PR4 / NBRC 100887</strain>
    </source>
</reference>
<dbReference type="EMBL" id="AP008957">
    <property type="protein sequence ID" value="BAH33236.1"/>
    <property type="molecule type" value="Genomic_DNA"/>
</dbReference>
<accession>C0ZY01</accession>
<dbReference type="Proteomes" id="UP000002204">
    <property type="component" value="Chromosome"/>
</dbReference>
<protein>
    <submittedName>
        <fullName evidence="1">Uncharacterized protein</fullName>
    </submittedName>
</protein>
<name>C0ZY01_RHOE4</name>
<sequence>MDACASRRVEIVVRINLISHHASRFVCDFSALDHDGLGVHLQSFCRFDHCL</sequence>
<dbReference type="KEGG" id="rer:RER_25280"/>
<dbReference type="AlphaFoldDB" id="C0ZY01"/>
<evidence type="ECO:0000313" key="2">
    <source>
        <dbReference type="Proteomes" id="UP000002204"/>
    </source>
</evidence>
<dbReference type="HOGENOM" id="CLU_3103203_0_0_11"/>
<proteinExistence type="predicted"/>